<evidence type="ECO:0000313" key="2">
    <source>
        <dbReference type="Proteomes" id="UP000473885"/>
    </source>
</evidence>
<dbReference type="RefSeq" id="WP_163248129.1">
    <property type="nucleotide sequence ID" value="NZ_SXDP01000001.1"/>
</dbReference>
<organism evidence="1 2">
    <name type="scientific">Clostridium niameyense</name>
    <dbReference type="NCBI Taxonomy" id="1622073"/>
    <lineage>
        <taxon>Bacteria</taxon>
        <taxon>Bacillati</taxon>
        <taxon>Bacillota</taxon>
        <taxon>Clostridia</taxon>
        <taxon>Eubacteriales</taxon>
        <taxon>Clostridiaceae</taxon>
        <taxon>Clostridium</taxon>
    </lineage>
</organism>
<accession>A0A6M0R687</accession>
<keyword evidence="2" id="KW-1185">Reference proteome</keyword>
<dbReference type="AlphaFoldDB" id="A0A6M0R687"/>
<reference evidence="1 2" key="1">
    <citation type="submission" date="2019-04" db="EMBL/GenBank/DDBJ databases">
        <title>Genome sequencing of Clostridium botulinum Groups I-IV and Clostridium butyricum.</title>
        <authorList>
            <person name="Brunt J."/>
            <person name="Van Vliet A.H.M."/>
            <person name="Stringer S.C."/>
            <person name="Carter A.T."/>
            <person name="Peck M.W."/>
        </authorList>
    </citation>
    <scope>NUCLEOTIDE SEQUENCE [LARGE SCALE GENOMIC DNA]</scope>
    <source>
        <strain evidence="1 2">IFR 18/094</strain>
    </source>
</reference>
<protein>
    <submittedName>
        <fullName evidence="1">Uncharacterized protein</fullName>
    </submittedName>
</protein>
<proteinExistence type="predicted"/>
<name>A0A6M0R687_9CLOT</name>
<dbReference type="Proteomes" id="UP000473885">
    <property type="component" value="Unassembled WGS sequence"/>
</dbReference>
<comment type="caution">
    <text evidence="1">The sequence shown here is derived from an EMBL/GenBank/DDBJ whole genome shotgun (WGS) entry which is preliminary data.</text>
</comment>
<evidence type="ECO:0000313" key="1">
    <source>
        <dbReference type="EMBL" id="NEZ45696.1"/>
    </source>
</evidence>
<gene>
    <name evidence="1" type="ORF">FDF74_00555</name>
</gene>
<dbReference type="EMBL" id="SXDP01000001">
    <property type="protein sequence ID" value="NEZ45696.1"/>
    <property type="molecule type" value="Genomic_DNA"/>
</dbReference>
<sequence>MEILKRKRRFKIKWNKYKTIILLCFLLSLVGFLCIENRMPQFIKNRSKFSIYFSISPFDLRFKTENYTLYFNDKVLNNLQNRSYKVFNNAKDFSKNINPNKIKINTGFNIGNKLNLNDKLKGVENVFLQIKYKIEDAFFSGGVK</sequence>